<dbReference type="PANTHER" id="PTHR23352:SF2">
    <property type="entry name" value="NEURAL PROLIFERATION DIFFERENTIATION AND CONTROL PROTEIN 1"/>
    <property type="match status" value="1"/>
</dbReference>
<accession>A0A7R9HK86</accession>
<dbReference type="GO" id="GO:0016020">
    <property type="term" value="C:membrane"/>
    <property type="evidence" value="ECO:0007669"/>
    <property type="project" value="InterPro"/>
</dbReference>
<protein>
    <recommendedName>
        <fullName evidence="4">Neural proliferation differentiation and control protein 1</fullName>
    </recommendedName>
</protein>
<evidence type="ECO:0000313" key="3">
    <source>
        <dbReference type="EMBL" id="CAD7423193.1"/>
    </source>
</evidence>
<feature type="region of interest" description="Disordered" evidence="1">
    <location>
        <begin position="164"/>
        <end position="186"/>
    </location>
</feature>
<dbReference type="EMBL" id="OB792651">
    <property type="protein sequence ID" value="CAD7423193.1"/>
    <property type="molecule type" value="Genomic_DNA"/>
</dbReference>
<keyword evidence="2" id="KW-0812">Transmembrane</keyword>
<evidence type="ECO:0000256" key="2">
    <source>
        <dbReference type="SAM" id="Phobius"/>
    </source>
</evidence>
<dbReference type="AlphaFoldDB" id="A0A7R9HK86"/>
<keyword evidence="2" id="KW-1133">Transmembrane helix</keyword>
<dbReference type="InterPro" id="IPR009635">
    <property type="entry name" value="NPDC1"/>
</dbReference>
<dbReference type="PANTHER" id="PTHR23352">
    <property type="entry name" value="NEURAL PROLIFERATION DIFFERENTIATION AND CONTROL PROTEIN-1 NPDC-1 PROTEIN"/>
    <property type="match status" value="1"/>
</dbReference>
<feature type="compositionally biased region" description="Polar residues" evidence="1">
    <location>
        <begin position="172"/>
        <end position="186"/>
    </location>
</feature>
<keyword evidence="2" id="KW-0472">Membrane</keyword>
<organism evidence="3">
    <name type="scientific">Timema monikensis</name>
    <dbReference type="NCBI Taxonomy" id="170555"/>
    <lineage>
        <taxon>Eukaryota</taxon>
        <taxon>Metazoa</taxon>
        <taxon>Ecdysozoa</taxon>
        <taxon>Arthropoda</taxon>
        <taxon>Hexapoda</taxon>
        <taxon>Insecta</taxon>
        <taxon>Pterygota</taxon>
        <taxon>Neoptera</taxon>
        <taxon>Polyneoptera</taxon>
        <taxon>Phasmatodea</taxon>
        <taxon>Timematodea</taxon>
        <taxon>Timematoidea</taxon>
        <taxon>Timematidae</taxon>
        <taxon>Timema</taxon>
    </lineage>
</organism>
<proteinExistence type="predicted"/>
<reference evidence="3" key="1">
    <citation type="submission" date="2020-11" db="EMBL/GenBank/DDBJ databases">
        <authorList>
            <person name="Tran Van P."/>
        </authorList>
    </citation>
    <scope>NUCLEOTIDE SEQUENCE</scope>
</reference>
<name>A0A7R9HK86_9NEOP</name>
<gene>
    <name evidence="3" type="ORF">TMSB3V08_LOCUS185</name>
</gene>
<dbReference type="Pfam" id="PF06809">
    <property type="entry name" value="NPDC1"/>
    <property type="match status" value="1"/>
</dbReference>
<evidence type="ECO:0000256" key="1">
    <source>
        <dbReference type="SAM" id="MobiDB-lite"/>
    </source>
</evidence>
<sequence>MSSLHYSAVHDSLFSAIVAGCSAAAVLAVVGIGIAWYKWHRNTKAAADVEYPAYGVTGPNKEASPTGDRRLAHSAQMYHYQHQKQQILAMETERNGSLSEADSEEENEEGDYTVYECPGPAPEQYDLGCENPSSLANYLWASGKDCVATPLTLGKIGEMEVRNPLFLDDPTPATQAPTNSNSAATK</sequence>
<feature type="transmembrane region" description="Helical" evidence="2">
    <location>
        <begin position="12"/>
        <end position="37"/>
    </location>
</feature>
<evidence type="ECO:0008006" key="4">
    <source>
        <dbReference type="Google" id="ProtNLM"/>
    </source>
</evidence>